<dbReference type="Gene3D" id="3.90.1170.10">
    <property type="entry name" value="Ribosomal protein L10e/L16"/>
    <property type="match status" value="1"/>
</dbReference>
<name>A0A6C0M8T1_9CHLO</name>
<evidence type="ECO:0000256" key="4">
    <source>
        <dbReference type="RuleBase" id="RU004413"/>
    </source>
</evidence>
<sequence>MLQPKHTKYRKHQKGRNKGIQSNQPSLKKGRYAIVSLSSTRLSANQIEAVRRVITRKLKRGGQVWVLAHPSLSVTEKPLEVRMGKGKGSLSYWACRVKKGETLYEIDGVDLSRAKQAFILADSKLPIKTVFHHL</sequence>
<dbReference type="InterPro" id="IPR036920">
    <property type="entry name" value="Ribosomal_uL16_sf"/>
</dbReference>
<dbReference type="CDD" id="cd01433">
    <property type="entry name" value="Ribosomal_L16_L10e"/>
    <property type="match status" value="1"/>
</dbReference>
<dbReference type="EMBL" id="MN934958">
    <property type="protein sequence ID" value="QHU78351.1"/>
    <property type="molecule type" value="Genomic_DNA"/>
</dbReference>
<reference evidence="6" key="1">
    <citation type="submission" date="2020-01" db="EMBL/GenBank/DDBJ databases">
        <title>The complete mitocondrion genome of Heveochlorella roystonensis contains a large direct repeat.</title>
        <authorList>
            <person name="Zhang J."/>
        </authorList>
    </citation>
    <scope>NUCLEOTIDE SEQUENCE</scope>
</reference>
<evidence type="ECO:0000256" key="2">
    <source>
        <dbReference type="ARBA" id="ARBA00022980"/>
    </source>
</evidence>
<evidence type="ECO:0000313" key="6">
    <source>
        <dbReference type="EMBL" id="QHU78307.1"/>
    </source>
</evidence>
<proteinExistence type="inferred from homology"/>
<dbReference type="Pfam" id="PF00252">
    <property type="entry name" value="Ribosomal_L16"/>
    <property type="match status" value="1"/>
</dbReference>
<dbReference type="GeneID" id="44153583"/>
<dbReference type="PANTHER" id="PTHR12220">
    <property type="entry name" value="50S/60S RIBOSOMAL PROTEIN L16"/>
    <property type="match status" value="1"/>
</dbReference>
<evidence type="ECO:0000256" key="3">
    <source>
        <dbReference type="ARBA" id="ARBA00023274"/>
    </source>
</evidence>
<dbReference type="PROSITE" id="PS00701">
    <property type="entry name" value="RIBOSOMAL_L16_2"/>
    <property type="match status" value="1"/>
</dbReference>
<dbReference type="InterPro" id="IPR000114">
    <property type="entry name" value="Ribosomal_uL16_bact-type"/>
</dbReference>
<comment type="similarity">
    <text evidence="1 4">Belongs to the universal ribosomal protein uL16 family.</text>
</comment>
<dbReference type="SUPFAM" id="SSF54686">
    <property type="entry name" value="Ribosomal protein L16p/L10e"/>
    <property type="match status" value="1"/>
</dbReference>
<dbReference type="RefSeq" id="YP_009733011.1">
    <property type="nucleotide sequence ID" value="NC_046060.1"/>
</dbReference>
<keyword evidence="3 4" id="KW-0687">Ribonucleoprotein</keyword>
<evidence type="ECO:0000256" key="5">
    <source>
        <dbReference type="SAM" id="MobiDB-lite"/>
    </source>
</evidence>
<dbReference type="GO" id="GO:0005840">
    <property type="term" value="C:ribosome"/>
    <property type="evidence" value="ECO:0007669"/>
    <property type="project" value="UniProtKB-KW"/>
</dbReference>
<keyword evidence="2 4" id="KW-0689">Ribosomal protein</keyword>
<evidence type="ECO:0000256" key="1">
    <source>
        <dbReference type="ARBA" id="ARBA00008931"/>
    </source>
</evidence>
<dbReference type="InterPro" id="IPR020798">
    <property type="entry name" value="Ribosomal_uL16_CS"/>
</dbReference>
<dbReference type="NCBIfam" id="TIGR01164">
    <property type="entry name" value="rplP_bact"/>
    <property type="match status" value="1"/>
</dbReference>
<dbReference type="InterPro" id="IPR016180">
    <property type="entry name" value="Ribosomal_uL16_dom"/>
</dbReference>
<dbReference type="GO" id="GO:0006412">
    <property type="term" value="P:translation"/>
    <property type="evidence" value="ECO:0007669"/>
    <property type="project" value="InterPro"/>
</dbReference>
<accession>A0A6C0M8T1</accession>
<dbReference type="RefSeq" id="YP_009733055.1">
    <property type="nucleotide sequence ID" value="NC_046060.1"/>
</dbReference>
<geneLocation type="mitochondrion" evidence="6"/>
<organism evidence="6">
    <name type="scientific">Jaagichlorella roystonensis</name>
    <dbReference type="NCBI Taxonomy" id="1052852"/>
    <lineage>
        <taxon>Eukaryota</taxon>
        <taxon>Viridiplantae</taxon>
        <taxon>Chlorophyta</taxon>
        <taxon>core chlorophytes</taxon>
        <taxon>Trebouxiophyceae</taxon>
        <taxon>Watanabeales</taxon>
        <taxon>Watanabeaceae</taxon>
        <taxon>Jaagichlorella</taxon>
    </lineage>
</organism>
<dbReference type="GO" id="GO:0019843">
    <property type="term" value="F:rRNA binding"/>
    <property type="evidence" value="ECO:0007669"/>
    <property type="project" value="InterPro"/>
</dbReference>
<gene>
    <name evidence="6" type="primary">rpl16</name>
</gene>
<dbReference type="EMBL" id="MN934958">
    <property type="protein sequence ID" value="QHU78307.1"/>
    <property type="molecule type" value="Genomic_DNA"/>
</dbReference>
<dbReference type="GO" id="GO:1990904">
    <property type="term" value="C:ribonucleoprotein complex"/>
    <property type="evidence" value="ECO:0007669"/>
    <property type="project" value="UniProtKB-KW"/>
</dbReference>
<dbReference type="GO" id="GO:0003735">
    <property type="term" value="F:structural constituent of ribosome"/>
    <property type="evidence" value="ECO:0007669"/>
    <property type="project" value="InterPro"/>
</dbReference>
<keyword evidence="6" id="KW-0496">Mitochondrion</keyword>
<feature type="compositionally biased region" description="Basic residues" evidence="5">
    <location>
        <begin position="1"/>
        <end position="17"/>
    </location>
</feature>
<dbReference type="GeneID" id="44153537"/>
<dbReference type="AlphaFoldDB" id="A0A6C0M8T1"/>
<dbReference type="PANTHER" id="PTHR12220:SF13">
    <property type="entry name" value="LARGE RIBOSOMAL SUBUNIT PROTEIN UL16M"/>
    <property type="match status" value="1"/>
</dbReference>
<feature type="region of interest" description="Disordered" evidence="5">
    <location>
        <begin position="1"/>
        <end position="24"/>
    </location>
</feature>
<dbReference type="InterPro" id="IPR047873">
    <property type="entry name" value="Ribosomal_uL16"/>
</dbReference>
<protein>
    <submittedName>
        <fullName evidence="6">50S ribosomal protein L16</fullName>
    </submittedName>
</protein>
<dbReference type="PRINTS" id="PR00060">
    <property type="entry name" value="RIBOSOMALL16"/>
</dbReference>